<dbReference type="InterPro" id="IPR013083">
    <property type="entry name" value="Znf_RING/FYVE/PHD"/>
</dbReference>
<evidence type="ECO:0000313" key="9">
    <source>
        <dbReference type="Proteomes" id="UP001141806"/>
    </source>
</evidence>
<dbReference type="PRINTS" id="PR00929">
    <property type="entry name" value="ATHOOK"/>
</dbReference>
<protein>
    <submittedName>
        <fullName evidence="8">Uncharacterized protein</fullName>
    </submittedName>
</protein>
<evidence type="ECO:0000259" key="6">
    <source>
        <dbReference type="PROSITE" id="PS50016"/>
    </source>
</evidence>
<dbReference type="Pfam" id="PF23209">
    <property type="entry name" value="IDM1_C"/>
    <property type="match status" value="1"/>
</dbReference>
<organism evidence="8 9">
    <name type="scientific">Protea cynaroides</name>
    <dbReference type="NCBI Taxonomy" id="273540"/>
    <lineage>
        <taxon>Eukaryota</taxon>
        <taxon>Viridiplantae</taxon>
        <taxon>Streptophyta</taxon>
        <taxon>Embryophyta</taxon>
        <taxon>Tracheophyta</taxon>
        <taxon>Spermatophyta</taxon>
        <taxon>Magnoliopsida</taxon>
        <taxon>Proteales</taxon>
        <taxon>Proteaceae</taxon>
        <taxon>Protea</taxon>
    </lineage>
</organism>
<dbReference type="GO" id="GO:0016747">
    <property type="term" value="F:acyltransferase activity, transferring groups other than amino-acyl groups"/>
    <property type="evidence" value="ECO:0007669"/>
    <property type="project" value="InterPro"/>
</dbReference>
<keyword evidence="9" id="KW-1185">Reference proteome</keyword>
<evidence type="ECO:0000256" key="1">
    <source>
        <dbReference type="ARBA" id="ARBA00022723"/>
    </source>
</evidence>
<dbReference type="InterPro" id="IPR054292">
    <property type="entry name" value="DUF7028"/>
</dbReference>
<evidence type="ECO:0000313" key="8">
    <source>
        <dbReference type="EMBL" id="KAJ4961201.1"/>
    </source>
</evidence>
<feature type="compositionally biased region" description="Basic and acidic residues" evidence="5">
    <location>
        <begin position="169"/>
        <end position="181"/>
    </location>
</feature>
<feature type="compositionally biased region" description="Basic and acidic residues" evidence="5">
    <location>
        <begin position="140"/>
        <end position="150"/>
    </location>
</feature>
<dbReference type="GO" id="GO:0006357">
    <property type="term" value="P:regulation of transcription by RNA polymerase II"/>
    <property type="evidence" value="ECO:0007669"/>
    <property type="project" value="TreeGrafter"/>
</dbReference>
<feature type="compositionally biased region" description="Polar residues" evidence="5">
    <location>
        <begin position="354"/>
        <end position="365"/>
    </location>
</feature>
<dbReference type="SMART" id="SM00184">
    <property type="entry name" value="RING"/>
    <property type="match status" value="2"/>
</dbReference>
<dbReference type="InterPro" id="IPR001965">
    <property type="entry name" value="Znf_PHD"/>
</dbReference>
<feature type="compositionally biased region" description="Basic and acidic residues" evidence="5">
    <location>
        <begin position="231"/>
        <end position="243"/>
    </location>
</feature>
<dbReference type="Proteomes" id="UP001141806">
    <property type="component" value="Unassembled WGS sequence"/>
</dbReference>
<feature type="compositionally biased region" description="Basic and acidic residues" evidence="5">
    <location>
        <begin position="263"/>
        <end position="274"/>
    </location>
</feature>
<feature type="region of interest" description="Disordered" evidence="5">
    <location>
        <begin position="117"/>
        <end position="365"/>
    </location>
</feature>
<dbReference type="InterPro" id="IPR019787">
    <property type="entry name" value="Znf_PHD-finger"/>
</dbReference>
<keyword evidence="1" id="KW-0479">Metal-binding</keyword>
<dbReference type="PROSITE" id="PS50016">
    <property type="entry name" value="ZF_PHD_2"/>
    <property type="match status" value="1"/>
</dbReference>
<dbReference type="SUPFAM" id="SSF57903">
    <property type="entry name" value="FYVE/PHD zinc finger"/>
    <property type="match status" value="1"/>
</dbReference>
<reference evidence="8" key="1">
    <citation type="journal article" date="2023" name="Plant J.">
        <title>The genome of the king protea, Protea cynaroides.</title>
        <authorList>
            <person name="Chang J."/>
            <person name="Duong T.A."/>
            <person name="Schoeman C."/>
            <person name="Ma X."/>
            <person name="Roodt D."/>
            <person name="Barker N."/>
            <person name="Li Z."/>
            <person name="Van de Peer Y."/>
            <person name="Mizrachi E."/>
        </authorList>
    </citation>
    <scope>NUCLEOTIDE SEQUENCE</scope>
    <source>
        <tissue evidence="8">Young leaves</tissue>
    </source>
</reference>
<feature type="domain" description="PHD-type" evidence="6">
    <location>
        <begin position="382"/>
        <end position="427"/>
    </location>
</feature>
<feature type="compositionally biased region" description="Polar residues" evidence="5">
    <location>
        <begin position="123"/>
        <end position="134"/>
    </location>
</feature>
<evidence type="ECO:0000259" key="7">
    <source>
        <dbReference type="PROSITE" id="PS51186"/>
    </source>
</evidence>
<dbReference type="SMART" id="SM00384">
    <property type="entry name" value="AT_hook"/>
    <property type="match status" value="4"/>
</dbReference>
<dbReference type="InterPro" id="IPR001841">
    <property type="entry name" value="Znf_RING"/>
</dbReference>
<evidence type="ECO:0000256" key="2">
    <source>
        <dbReference type="ARBA" id="ARBA00022771"/>
    </source>
</evidence>
<feature type="compositionally biased region" description="Basic and acidic residues" evidence="5">
    <location>
        <begin position="293"/>
        <end position="311"/>
    </location>
</feature>
<dbReference type="Pfam" id="PF23011">
    <property type="entry name" value="PHD-1st_NSD"/>
    <property type="match status" value="1"/>
</dbReference>
<dbReference type="PROSITE" id="PS01359">
    <property type="entry name" value="ZF_PHD_1"/>
    <property type="match status" value="1"/>
</dbReference>
<dbReference type="GO" id="GO:0003714">
    <property type="term" value="F:transcription corepressor activity"/>
    <property type="evidence" value="ECO:0007669"/>
    <property type="project" value="InterPro"/>
</dbReference>
<evidence type="ECO:0000256" key="5">
    <source>
        <dbReference type="SAM" id="MobiDB-lite"/>
    </source>
</evidence>
<evidence type="ECO:0000256" key="3">
    <source>
        <dbReference type="ARBA" id="ARBA00022833"/>
    </source>
</evidence>
<dbReference type="PANTHER" id="PTHR46309:SF12">
    <property type="entry name" value="GB|AAC80581.1"/>
    <property type="match status" value="1"/>
</dbReference>
<dbReference type="InterPro" id="IPR011011">
    <property type="entry name" value="Znf_FYVE_PHD"/>
</dbReference>
<feature type="domain" description="N-acetyltransferase" evidence="7">
    <location>
        <begin position="522"/>
        <end position="676"/>
    </location>
</feature>
<dbReference type="InterPro" id="IPR042163">
    <property type="entry name" value="PHF12"/>
</dbReference>
<dbReference type="OrthoDB" id="1903104at2759"/>
<feature type="compositionally biased region" description="Basic and acidic residues" evidence="5">
    <location>
        <begin position="200"/>
        <end position="212"/>
    </location>
</feature>
<dbReference type="GO" id="GO:0003677">
    <property type="term" value="F:DNA binding"/>
    <property type="evidence" value="ECO:0007669"/>
    <property type="project" value="InterPro"/>
</dbReference>
<dbReference type="Gene3D" id="3.30.40.10">
    <property type="entry name" value="Zinc/RING finger domain, C3HC4 (zinc finger)"/>
    <property type="match status" value="2"/>
</dbReference>
<feature type="compositionally biased region" description="Basic and acidic residues" evidence="5">
    <location>
        <begin position="325"/>
        <end position="342"/>
    </location>
</feature>
<comment type="caution">
    <text evidence="8">The sequence shown here is derived from an EMBL/GenBank/DDBJ whole genome shotgun (WGS) entry which is preliminary data.</text>
</comment>
<dbReference type="PANTHER" id="PTHR46309">
    <property type="entry name" value="PHD FINGER PROTEIN 12"/>
    <property type="match status" value="1"/>
</dbReference>
<dbReference type="InterPro" id="IPR000182">
    <property type="entry name" value="GNAT_dom"/>
</dbReference>
<dbReference type="SMART" id="SM00249">
    <property type="entry name" value="PHD"/>
    <property type="match status" value="2"/>
</dbReference>
<keyword evidence="3" id="KW-0862">Zinc</keyword>
<dbReference type="InterPro" id="IPR017956">
    <property type="entry name" value="AT_hook_DNA-bd_motif"/>
</dbReference>
<dbReference type="GO" id="GO:0008270">
    <property type="term" value="F:zinc ion binding"/>
    <property type="evidence" value="ECO:0007669"/>
    <property type="project" value="UniProtKB-KW"/>
</dbReference>
<dbReference type="SUPFAM" id="SSF55729">
    <property type="entry name" value="Acyl-CoA N-acyltransferases (Nat)"/>
    <property type="match status" value="1"/>
</dbReference>
<dbReference type="GO" id="GO:0005634">
    <property type="term" value="C:nucleus"/>
    <property type="evidence" value="ECO:0007669"/>
    <property type="project" value="TreeGrafter"/>
</dbReference>
<gene>
    <name evidence="8" type="ORF">NE237_021111</name>
</gene>
<keyword evidence="2 4" id="KW-0863">Zinc-finger</keyword>
<dbReference type="AlphaFoldDB" id="A0A9Q0K2Z4"/>
<dbReference type="Pfam" id="PF22970">
    <property type="entry name" value="DUF7028"/>
    <property type="match status" value="1"/>
</dbReference>
<dbReference type="InterPro" id="IPR019786">
    <property type="entry name" value="Zinc_finger_PHD-type_CS"/>
</dbReference>
<sequence>MATAFCGDLYVEPVYCPEALSEWDKYVSEKKINNNNTKEAKSFFSFRAKKHLSFLRWTFKFVARKNKAPELRYISPEGKIFASLRTACDYCIQKEESTAATVIEDVNEEQFINAIKRGRQRKSSSNDQSLTRTQDVNEELNDKRPTKAEDVIEEQVTNGKKRGRPRKYPSNDDQRPTRAEDVIEEQDSNGKKRGRPRKSPSNDDQRPPRAEDVIEEQVTNGKKGGRPRKSPSNDDQRPTRAEDVIEEQVTNGKKRGRQQKSPSNDDQRPTRAEDVIEEQVTSGKKRGRPRKSPPNDDQRPTRAEDVNEERVTNGIQIGRKLKSPSNDDRRPTRAEEVNEERVNNGIRFGRKLKSSSNDQSPTTLAEKQMIRDSHNMKGYRYDDICSICHEDGDVLLCDRCPSVFHLNCLGLEEIPNGKWFCPSCMCGICGNSQFNENKEEFTENTSSVCDQCQHEFHVGCLRRKGFTKLKACSKGNWFCSKKCEKIFVGLHAILGKSIHVENSDDNLFWTILRYNSNECCTDTMMEFHAKLNVALGIIQESFQPIREPYSNSDLIEDVVFSKGSVLNRLNFQGFYIVLLEREDEVMCVATLRVHGEKVAEVPLVATPARHRRQGMCRTLMDAIEKKLTELGVNRLILPAAQQVLDTWIDHFGFSKMMDSERKKFLSYTFLYFQKAIMCQRLLTGNHSSCKTDQAIRHSFQRLSKCQLNR</sequence>
<dbReference type="InterPro" id="IPR059153">
    <property type="entry name" value="NSD_PHD-1st"/>
</dbReference>
<dbReference type="EMBL" id="JAMYWD010000009">
    <property type="protein sequence ID" value="KAJ4961201.1"/>
    <property type="molecule type" value="Genomic_DNA"/>
</dbReference>
<name>A0A9Q0K2Z4_9MAGN</name>
<dbReference type="InterPro" id="IPR056511">
    <property type="entry name" value="IDM1_C"/>
</dbReference>
<proteinExistence type="predicted"/>
<accession>A0A9Q0K2Z4</accession>
<evidence type="ECO:0000256" key="4">
    <source>
        <dbReference type="PROSITE-ProRule" id="PRU00146"/>
    </source>
</evidence>
<dbReference type="InterPro" id="IPR016181">
    <property type="entry name" value="Acyl_CoA_acyltransferase"/>
</dbReference>
<dbReference type="Gene3D" id="3.40.630.30">
    <property type="match status" value="1"/>
</dbReference>
<dbReference type="PROSITE" id="PS51186">
    <property type="entry name" value="GNAT"/>
    <property type="match status" value="1"/>
</dbReference>
<dbReference type="CDD" id="cd04301">
    <property type="entry name" value="NAT_SF"/>
    <property type="match status" value="1"/>
</dbReference>